<comment type="subcellular location">
    <subcellularLocation>
        <location evidence="1 9">Bacterial flagellum basal body</location>
    </subcellularLocation>
    <subcellularLocation>
        <location evidence="2">Cell membrane</location>
        <topology evidence="2">Multi-pass membrane protein</topology>
    </subcellularLocation>
</comment>
<feature type="transmembrane region" description="Helical" evidence="11">
    <location>
        <begin position="12"/>
        <end position="35"/>
    </location>
</feature>
<feature type="compositionally biased region" description="Basic and acidic residues" evidence="10">
    <location>
        <begin position="313"/>
        <end position="324"/>
    </location>
</feature>
<dbReference type="InterPro" id="IPR000067">
    <property type="entry name" value="FlgMring_FliF"/>
</dbReference>
<dbReference type="NCBIfam" id="TIGR00206">
    <property type="entry name" value="fliF"/>
    <property type="match status" value="1"/>
</dbReference>
<dbReference type="RefSeq" id="WP_176540579.1">
    <property type="nucleotide sequence ID" value="NZ_CP088288.1"/>
</dbReference>
<dbReference type="InterPro" id="IPR013556">
    <property type="entry name" value="Flag_M-ring_C"/>
</dbReference>
<reference evidence="14" key="1">
    <citation type="journal article" date="2021" name="Int. J. Syst. Evol. Microbiol.">
        <title>Bradyrhizobium septentrionale sp. nov. (sv. septentrionale) and Bradyrhizobium quebecense sp. nov. (sv. septentrionale) associated with legumes native to Canada possess rearranged symbiosis genes and numerous insertion sequences.</title>
        <authorList>
            <person name="Bromfield E.S.P."/>
            <person name="Cloutier S."/>
        </authorList>
    </citation>
    <scope>NUCLEOTIDE SEQUENCE</scope>
    <source>
        <strain evidence="14">5S5</strain>
    </source>
</reference>
<evidence type="ECO:0000259" key="13">
    <source>
        <dbReference type="Pfam" id="PF08345"/>
    </source>
</evidence>
<evidence type="ECO:0000313" key="14">
    <source>
        <dbReference type="EMBL" id="WXC78720.1"/>
    </source>
</evidence>
<comment type="function">
    <text evidence="9">The M ring may be actively involved in energy transduction.</text>
</comment>
<dbReference type="InterPro" id="IPR045851">
    <property type="entry name" value="AMP-bd_C_sf"/>
</dbReference>
<evidence type="ECO:0000259" key="12">
    <source>
        <dbReference type="Pfam" id="PF01514"/>
    </source>
</evidence>
<accession>A0ABZ2NUX2</accession>
<dbReference type="Pfam" id="PF01514">
    <property type="entry name" value="YscJ_FliF"/>
    <property type="match status" value="1"/>
</dbReference>
<proteinExistence type="inferred from homology"/>
<dbReference type="InterPro" id="IPR006182">
    <property type="entry name" value="FliF_N_dom"/>
</dbReference>
<feature type="compositionally biased region" description="Basic and acidic residues" evidence="10">
    <location>
        <begin position="269"/>
        <end position="287"/>
    </location>
</feature>
<evidence type="ECO:0000256" key="1">
    <source>
        <dbReference type="ARBA" id="ARBA00004117"/>
    </source>
</evidence>
<dbReference type="EMBL" id="CP147711">
    <property type="protein sequence ID" value="WXC78720.1"/>
    <property type="molecule type" value="Genomic_DNA"/>
</dbReference>
<feature type="compositionally biased region" description="Polar residues" evidence="10">
    <location>
        <begin position="288"/>
        <end position="311"/>
    </location>
</feature>
<feature type="domain" description="Flagellar M-ring C-terminal" evidence="13">
    <location>
        <begin position="244"/>
        <end position="403"/>
    </location>
</feature>
<dbReference type="PANTHER" id="PTHR30046">
    <property type="entry name" value="FLAGELLAR M-RING PROTEIN"/>
    <property type="match status" value="1"/>
</dbReference>
<evidence type="ECO:0000256" key="9">
    <source>
        <dbReference type="PIRNR" id="PIRNR004862"/>
    </source>
</evidence>
<organism evidence="14 15">
    <name type="scientific">Bradyrhizobium septentrionale</name>
    <dbReference type="NCBI Taxonomy" id="1404411"/>
    <lineage>
        <taxon>Bacteria</taxon>
        <taxon>Pseudomonadati</taxon>
        <taxon>Pseudomonadota</taxon>
        <taxon>Alphaproteobacteria</taxon>
        <taxon>Hyphomicrobiales</taxon>
        <taxon>Nitrobacteraceae</taxon>
        <taxon>Bradyrhizobium</taxon>
    </lineage>
</organism>
<protein>
    <recommendedName>
        <fullName evidence="9">Flagellar M-ring protein</fullName>
    </recommendedName>
</protein>
<evidence type="ECO:0000256" key="3">
    <source>
        <dbReference type="ARBA" id="ARBA00007971"/>
    </source>
</evidence>
<dbReference type="Pfam" id="PF08345">
    <property type="entry name" value="YscJ_FliF_C"/>
    <property type="match status" value="1"/>
</dbReference>
<keyword evidence="8 9" id="KW-0975">Bacterial flagellum</keyword>
<evidence type="ECO:0000313" key="15">
    <source>
        <dbReference type="Proteomes" id="UP001432046"/>
    </source>
</evidence>
<name>A0ABZ2NUX2_9BRAD</name>
<evidence type="ECO:0000256" key="6">
    <source>
        <dbReference type="ARBA" id="ARBA00022989"/>
    </source>
</evidence>
<dbReference type="Proteomes" id="UP001432046">
    <property type="component" value="Chromosome"/>
</dbReference>
<keyword evidence="14" id="KW-0282">Flagellum</keyword>
<keyword evidence="5 11" id="KW-0812">Transmembrane</keyword>
<dbReference type="PANTHER" id="PTHR30046:SF0">
    <property type="entry name" value="FLAGELLAR M-RING PROTEIN"/>
    <property type="match status" value="1"/>
</dbReference>
<dbReference type="PIRSF" id="PIRSF004862">
    <property type="entry name" value="FliF"/>
    <property type="match status" value="1"/>
</dbReference>
<evidence type="ECO:0000256" key="4">
    <source>
        <dbReference type="ARBA" id="ARBA00022475"/>
    </source>
</evidence>
<keyword evidence="14" id="KW-0966">Cell projection</keyword>
<keyword evidence="14" id="KW-0969">Cilium</keyword>
<comment type="similarity">
    <text evidence="3 9">Belongs to the FliF family.</text>
</comment>
<evidence type="ECO:0000256" key="8">
    <source>
        <dbReference type="ARBA" id="ARBA00023143"/>
    </source>
</evidence>
<keyword evidence="15" id="KW-1185">Reference proteome</keyword>
<evidence type="ECO:0000256" key="7">
    <source>
        <dbReference type="ARBA" id="ARBA00023136"/>
    </source>
</evidence>
<evidence type="ECO:0000256" key="10">
    <source>
        <dbReference type="SAM" id="MobiDB-lite"/>
    </source>
</evidence>
<feature type="region of interest" description="Disordered" evidence="10">
    <location>
        <begin position="266"/>
        <end position="332"/>
    </location>
</feature>
<keyword evidence="6 11" id="KW-1133">Transmembrane helix</keyword>
<reference evidence="14" key="2">
    <citation type="submission" date="2024-03" db="EMBL/GenBank/DDBJ databases">
        <authorList>
            <person name="Bromfield E.S.P."/>
            <person name="Cloutier S."/>
        </authorList>
    </citation>
    <scope>NUCLEOTIDE SEQUENCE</scope>
    <source>
        <strain evidence="14">5S5</strain>
    </source>
</reference>
<evidence type="ECO:0000256" key="5">
    <source>
        <dbReference type="ARBA" id="ARBA00022692"/>
    </source>
</evidence>
<evidence type="ECO:0000256" key="2">
    <source>
        <dbReference type="ARBA" id="ARBA00004651"/>
    </source>
</evidence>
<keyword evidence="7 11" id="KW-0472">Membrane</keyword>
<dbReference type="PRINTS" id="PR01009">
    <property type="entry name" value="FLGMRINGFLIF"/>
</dbReference>
<feature type="domain" description="Flagellar M-ring N-terminal" evidence="12">
    <location>
        <begin position="38"/>
        <end position="211"/>
    </location>
</feature>
<evidence type="ECO:0000256" key="11">
    <source>
        <dbReference type="SAM" id="Phobius"/>
    </source>
</evidence>
<dbReference type="InterPro" id="IPR043427">
    <property type="entry name" value="YscJ/FliF"/>
</dbReference>
<gene>
    <name evidence="14" type="primary">fliF</name>
    <name evidence="14" type="ORF">WDK88_35975</name>
</gene>
<keyword evidence="4" id="KW-1003">Cell membrane</keyword>
<dbReference type="Gene3D" id="3.30.300.30">
    <property type="match status" value="1"/>
</dbReference>
<sequence length="542" mass="58599">MQSLVAFLRGLGAARLGAMVAVTAALIGFFAFVIMRVTTPQMTTLFTDLSTEDSSGIIKELERQAIPFELRNDGAAIMVPKDKVTRLRMKLAEGGMPKGGGVGYEIFDKSDALGTTSFVQNINHLRALEGELARTIRAIDRVQAARVHLVLPEKPLFSRETPEPSASIVLRVRGALEPQQIRAIRHVVASAVNGLKPQRVSIVDEAGSLLADGAASDADAAVGDERRAAFEKRMRKQVEDIVSSVVGSGRARVQLSADFDYNKITQTSDKFDPEGRVLRSTQTREESSATADNSGQVTVNNELPGNQNQDNAVRARDQSKKSEETNNYEISRTTKTEVTEAGRVNRISVAVLVDGAYSKNEKGEMVYQDRTKEQLDRIATLVRSAIGFDQKRGDQVEVVNLRFAEPPTAQPIAEPTGLLGMLQFTKDDVMYVIELGVMMMLGLVVLFMVVRPLVKRIVAADAIPALIGAGVPAMAEAHAESAGATGQALIPSGSGAAQLIDVAQIQGQVHAQAVHRVGELAERNPNETVSIVRQWLSEPVEN</sequence>
<feature type="transmembrane region" description="Helical" evidence="11">
    <location>
        <begin position="429"/>
        <end position="450"/>
    </location>
</feature>